<comment type="subcellular location">
    <subcellularLocation>
        <location evidence="1">Cell membrane</location>
        <topology evidence="1">Multi-pass membrane protein</topology>
    </subcellularLocation>
</comment>
<proteinExistence type="inferred from homology"/>
<keyword evidence="3" id="KW-1003">Cell membrane</keyword>
<feature type="transmembrane region" description="Helical" evidence="7">
    <location>
        <begin position="72"/>
        <end position="91"/>
    </location>
</feature>
<evidence type="ECO:0000256" key="6">
    <source>
        <dbReference type="ARBA" id="ARBA00023136"/>
    </source>
</evidence>
<evidence type="ECO:0000256" key="7">
    <source>
        <dbReference type="SAM" id="Phobius"/>
    </source>
</evidence>
<gene>
    <name evidence="8" type="ORF">SDC9_153762</name>
</gene>
<dbReference type="PANTHER" id="PTHR33508">
    <property type="entry name" value="UPF0056 MEMBRANE PROTEIN YHCE"/>
    <property type="match status" value="1"/>
</dbReference>
<dbReference type="AlphaFoldDB" id="A0A645EYK4"/>
<evidence type="ECO:0000256" key="5">
    <source>
        <dbReference type="ARBA" id="ARBA00022989"/>
    </source>
</evidence>
<protein>
    <submittedName>
        <fullName evidence="8">Uncharacterized protein</fullName>
    </submittedName>
</protein>
<comment type="similarity">
    <text evidence="2">Belongs to the UPF0056 (MarC) family.</text>
</comment>
<dbReference type="EMBL" id="VSSQ01052411">
    <property type="protein sequence ID" value="MPN06506.1"/>
    <property type="molecule type" value="Genomic_DNA"/>
</dbReference>
<feature type="transmembrane region" description="Helical" evidence="7">
    <location>
        <begin position="143"/>
        <end position="167"/>
    </location>
</feature>
<name>A0A645EYK4_9ZZZZ</name>
<evidence type="ECO:0000313" key="8">
    <source>
        <dbReference type="EMBL" id="MPN06506.1"/>
    </source>
</evidence>
<dbReference type="InterPro" id="IPR002771">
    <property type="entry name" value="Multi_antbiot-R_MarC"/>
</dbReference>
<dbReference type="GO" id="GO:0005886">
    <property type="term" value="C:plasma membrane"/>
    <property type="evidence" value="ECO:0007669"/>
    <property type="project" value="UniProtKB-SubCell"/>
</dbReference>
<keyword evidence="4 7" id="KW-0812">Transmembrane</keyword>
<feature type="transmembrane region" description="Helical" evidence="7">
    <location>
        <begin position="41"/>
        <end position="60"/>
    </location>
</feature>
<sequence>MPIETICDHTCYLLAVLNPASKVMFLASFGPELTRRRNFELSWKSSLAALLILAFLAATGQFLLRRVFRVELYSLQMVGGIVVFMIGWTAIRQGCFSSGDKTGMQNNLTDLSLVPLAAPLIAGPGMIAATIAGSVENGLLAEIIALSLAIAVNFVLMLFAPAINAFLIHTHLQGPLIRLTGLVIAAVAMQMIIAGATACLR</sequence>
<evidence type="ECO:0000256" key="4">
    <source>
        <dbReference type="ARBA" id="ARBA00022692"/>
    </source>
</evidence>
<feature type="transmembrane region" description="Helical" evidence="7">
    <location>
        <begin position="111"/>
        <end position="131"/>
    </location>
</feature>
<evidence type="ECO:0000256" key="1">
    <source>
        <dbReference type="ARBA" id="ARBA00004651"/>
    </source>
</evidence>
<keyword evidence="6 7" id="KW-0472">Membrane</keyword>
<organism evidence="8">
    <name type="scientific">bioreactor metagenome</name>
    <dbReference type="NCBI Taxonomy" id="1076179"/>
    <lineage>
        <taxon>unclassified sequences</taxon>
        <taxon>metagenomes</taxon>
        <taxon>ecological metagenomes</taxon>
    </lineage>
</organism>
<keyword evidence="5 7" id="KW-1133">Transmembrane helix</keyword>
<comment type="caution">
    <text evidence="8">The sequence shown here is derived from an EMBL/GenBank/DDBJ whole genome shotgun (WGS) entry which is preliminary data.</text>
</comment>
<dbReference type="PANTHER" id="PTHR33508:SF1">
    <property type="entry name" value="UPF0056 MEMBRANE PROTEIN YHCE"/>
    <property type="match status" value="1"/>
</dbReference>
<reference evidence="8" key="1">
    <citation type="submission" date="2019-08" db="EMBL/GenBank/DDBJ databases">
        <authorList>
            <person name="Kucharzyk K."/>
            <person name="Murdoch R.W."/>
            <person name="Higgins S."/>
            <person name="Loffler F."/>
        </authorList>
    </citation>
    <scope>NUCLEOTIDE SEQUENCE</scope>
</reference>
<evidence type="ECO:0000256" key="2">
    <source>
        <dbReference type="ARBA" id="ARBA00009784"/>
    </source>
</evidence>
<evidence type="ECO:0000256" key="3">
    <source>
        <dbReference type="ARBA" id="ARBA00022475"/>
    </source>
</evidence>
<feature type="transmembrane region" description="Helical" evidence="7">
    <location>
        <begin position="179"/>
        <end position="200"/>
    </location>
</feature>
<dbReference type="Pfam" id="PF01914">
    <property type="entry name" value="MarC"/>
    <property type="match status" value="1"/>
</dbReference>
<accession>A0A645EYK4</accession>
<feature type="transmembrane region" description="Helical" evidence="7">
    <location>
        <begin position="12"/>
        <end position="29"/>
    </location>
</feature>